<feature type="transmembrane region" description="Helical" evidence="2">
    <location>
        <begin position="658"/>
        <end position="675"/>
    </location>
</feature>
<keyword evidence="2" id="KW-0472">Membrane</keyword>
<dbReference type="InterPro" id="IPR014600">
    <property type="entry name" value="UCP035905_mem"/>
</dbReference>
<dbReference type="EMBL" id="NHRY01000265">
    <property type="protein sequence ID" value="PPQ26855.1"/>
    <property type="molecule type" value="Genomic_DNA"/>
</dbReference>
<evidence type="ECO:0000256" key="2">
    <source>
        <dbReference type="SAM" id="Phobius"/>
    </source>
</evidence>
<feature type="transmembrane region" description="Helical" evidence="2">
    <location>
        <begin position="485"/>
        <end position="504"/>
    </location>
</feature>
<feature type="transmembrane region" description="Helical" evidence="2">
    <location>
        <begin position="687"/>
        <end position="705"/>
    </location>
</feature>
<feature type="transmembrane region" description="Helical" evidence="2">
    <location>
        <begin position="619"/>
        <end position="638"/>
    </location>
</feature>
<reference evidence="3 4" key="1">
    <citation type="journal article" date="2018" name="Arch. Microbiol.">
        <title>New insights into the metabolic potential of the phototrophic purple bacterium Rhodopila globiformis DSM 161(T) from its draft genome sequence and evidence for a vanadium-dependent nitrogenase.</title>
        <authorList>
            <person name="Imhoff J.F."/>
            <person name="Rahn T."/>
            <person name="Kunzel S."/>
            <person name="Neulinger S.C."/>
        </authorList>
    </citation>
    <scope>NUCLEOTIDE SEQUENCE [LARGE SCALE GENOMIC DNA]</scope>
    <source>
        <strain evidence="3 4">DSM 161</strain>
    </source>
</reference>
<feature type="transmembrane region" description="Helical" evidence="2">
    <location>
        <begin position="346"/>
        <end position="363"/>
    </location>
</feature>
<dbReference type="Pfam" id="PF10101">
    <property type="entry name" value="DUF2339"/>
    <property type="match status" value="1"/>
</dbReference>
<proteinExistence type="predicted"/>
<feature type="transmembrane region" description="Helical" evidence="2">
    <location>
        <begin position="219"/>
        <end position="236"/>
    </location>
</feature>
<dbReference type="PANTHER" id="PTHR38434:SF1">
    <property type="entry name" value="BLL2549 PROTEIN"/>
    <property type="match status" value="1"/>
</dbReference>
<feature type="transmembrane region" description="Helical" evidence="2">
    <location>
        <begin position="124"/>
        <end position="146"/>
    </location>
</feature>
<organism evidence="3 4">
    <name type="scientific">Rhodopila globiformis</name>
    <name type="common">Rhodopseudomonas globiformis</name>
    <dbReference type="NCBI Taxonomy" id="1071"/>
    <lineage>
        <taxon>Bacteria</taxon>
        <taxon>Pseudomonadati</taxon>
        <taxon>Pseudomonadota</taxon>
        <taxon>Alphaproteobacteria</taxon>
        <taxon>Acetobacterales</taxon>
        <taxon>Acetobacteraceae</taxon>
        <taxon>Rhodopila</taxon>
    </lineage>
</organism>
<keyword evidence="2" id="KW-0812">Transmembrane</keyword>
<evidence type="ECO:0000256" key="1">
    <source>
        <dbReference type="SAM" id="MobiDB-lite"/>
    </source>
</evidence>
<protein>
    <recommendedName>
        <fullName evidence="5">DUF2339 domain-containing protein</fullName>
    </recommendedName>
</protein>
<feature type="transmembrane region" description="Helical" evidence="2">
    <location>
        <begin position="711"/>
        <end position="733"/>
    </location>
</feature>
<evidence type="ECO:0008006" key="5">
    <source>
        <dbReference type="Google" id="ProtNLM"/>
    </source>
</evidence>
<feature type="transmembrane region" description="Helical" evidence="2">
    <location>
        <begin position="809"/>
        <end position="827"/>
    </location>
</feature>
<feature type="transmembrane region" description="Helical" evidence="2">
    <location>
        <begin position="833"/>
        <end position="855"/>
    </location>
</feature>
<feature type="transmembrane region" description="Helical" evidence="2">
    <location>
        <begin position="411"/>
        <end position="437"/>
    </location>
</feature>
<feature type="transmembrane region" description="Helical" evidence="2">
    <location>
        <begin position="511"/>
        <end position="528"/>
    </location>
</feature>
<dbReference type="PANTHER" id="PTHR38434">
    <property type="entry name" value="BLL2549 PROTEIN"/>
    <property type="match status" value="1"/>
</dbReference>
<feature type="transmembrane region" description="Helical" evidence="2">
    <location>
        <begin position="370"/>
        <end position="391"/>
    </location>
</feature>
<feature type="transmembrane region" description="Helical" evidence="2">
    <location>
        <begin position="449"/>
        <end position="473"/>
    </location>
</feature>
<dbReference type="AlphaFoldDB" id="A0A2S6MWW3"/>
<dbReference type="InterPro" id="IPR019286">
    <property type="entry name" value="DUF2339_TM"/>
</dbReference>
<evidence type="ECO:0000313" key="4">
    <source>
        <dbReference type="Proteomes" id="UP000239724"/>
    </source>
</evidence>
<gene>
    <name evidence="3" type="ORF">CCS01_28865</name>
</gene>
<feature type="transmembrane region" description="Helical" evidence="2">
    <location>
        <begin position="562"/>
        <end position="580"/>
    </location>
</feature>
<keyword evidence="2" id="KW-1133">Transmembrane helix</keyword>
<feature type="transmembrane region" description="Helical" evidence="2">
    <location>
        <begin position="6"/>
        <end position="26"/>
    </location>
</feature>
<evidence type="ECO:0000313" key="3">
    <source>
        <dbReference type="EMBL" id="PPQ26855.1"/>
    </source>
</evidence>
<feature type="compositionally biased region" description="Pro residues" evidence="1">
    <location>
        <begin position="57"/>
        <end position="86"/>
    </location>
</feature>
<dbReference type="PIRSF" id="PIRSF035905">
    <property type="entry name" value="UCP035905_mp"/>
    <property type="match status" value="1"/>
</dbReference>
<sequence>MFLLFGFAWIAGWVLGIVGFFSALSAHRELRCLRTMLAAGRVLPEPVISADTAAMPGPQPAAAAPPPRQLEPAGPEPEPAVAPPPSGDFEAMLTTRWGIWLGSAALLFAGVFLVRYAVEQELLGPAARCGLAALLGLALLAAAEFLHRHEGPPLSGPLAVPLGSDQAPGGLAAGGTAILFGAAYGAGPFFGLLPPAAAFAAMAAASLIALAASLRYGPLTAATGLIGAFATPALVATETPSLPGLFAWLLVVSAAALLVVRRTGWTWLGWATTVAGALWVCVAGFPPAADRWAAAAFVPAAAALNLLLLPRAALAQPIGRRLAFVPLATLGAAGLLLLALDDGIAPRLALFALSPIAVAKAAAEPRLARLPWVAALLGLLTLLLWSLPAWAPTGEAIRIEGSVQAVLPGAWAPPALLPFLVAASLFAAFHAAAGLWLERRAPSPLALSPLGLSPLAWSALVAAVPVLTLAVAYARIMRFQADATWALAALALSAALTATAAAAMREGSRQRAGVHAAGAVAALALGCAMILHDYWLTLAVALFLPPLAWIEDRADLPALRPVALAVAMVVLARAVLNWYVPGYAFGTLPLVNGLLAGYAAPAASFAVASVLFRRRAADRLVATLEAGAVTFLALFVALEIRHWRGGGDLAQPASLTEAALHLLTVAMQATAYLYLARRTGRVVLDWAWRILGGIALAWGAALIAANPMATGAPAGVADLLAAYLAPAGLAALACRALPSPDLRTLAGGYAVLAGFAWITLQIRQVFHPAAMAFPETPAEAAELWLWSGAWLAYGVGLMVLGIRSGRRALRLTALGVVGLVCVKVFAVDMSDLAGLWRVLSFLGLGLALIGLGVVYRRFVLPGRDGATG</sequence>
<dbReference type="OrthoDB" id="5422830at2"/>
<keyword evidence="4" id="KW-1185">Reference proteome</keyword>
<feature type="transmembrane region" description="Helical" evidence="2">
    <location>
        <begin position="745"/>
        <end position="763"/>
    </location>
</feature>
<accession>A0A2S6MWW3</accession>
<feature type="transmembrane region" description="Helical" evidence="2">
    <location>
        <begin position="97"/>
        <end position="118"/>
    </location>
</feature>
<feature type="transmembrane region" description="Helical" evidence="2">
    <location>
        <begin position="167"/>
        <end position="186"/>
    </location>
</feature>
<feature type="region of interest" description="Disordered" evidence="1">
    <location>
        <begin position="54"/>
        <end position="86"/>
    </location>
</feature>
<comment type="caution">
    <text evidence="3">The sequence shown here is derived from an EMBL/GenBank/DDBJ whole genome shotgun (WGS) entry which is preliminary data.</text>
</comment>
<feature type="transmembrane region" description="Helical" evidence="2">
    <location>
        <begin position="292"/>
        <end position="310"/>
    </location>
</feature>
<name>A0A2S6MWW3_RHOGL</name>
<feature type="transmembrane region" description="Helical" evidence="2">
    <location>
        <begin position="322"/>
        <end position="340"/>
    </location>
</feature>
<dbReference type="Proteomes" id="UP000239724">
    <property type="component" value="Unassembled WGS sequence"/>
</dbReference>
<feature type="transmembrane region" description="Helical" evidence="2">
    <location>
        <begin position="242"/>
        <end position="260"/>
    </location>
</feature>
<dbReference type="RefSeq" id="WP_104522294.1">
    <property type="nucleotide sequence ID" value="NZ_NHRY01000265.1"/>
</dbReference>
<feature type="transmembrane region" description="Helical" evidence="2">
    <location>
        <begin position="534"/>
        <end position="550"/>
    </location>
</feature>
<feature type="transmembrane region" description="Helical" evidence="2">
    <location>
        <begin position="267"/>
        <end position="286"/>
    </location>
</feature>
<feature type="transmembrane region" description="Helical" evidence="2">
    <location>
        <begin position="592"/>
        <end position="612"/>
    </location>
</feature>
<feature type="transmembrane region" description="Helical" evidence="2">
    <location>
        <begin position="783"/>
        <end position="802"/>
    </location>
</feature>